<reference evidence="1" key="1">
    <citation type="journal article" date="2020" name="Nature">
        <title>Giant virus diversity and host interactions through global metagenomics.</title>
        <authorList>
            <person name="Schulz F."/>
            <person name="Roux S."/>
            <person name="Paez-Espino D."/>
            <person name="Jungbluth S."/>
            <person name="Walsh D.A."/>
            <person name="Denef V.J."/>
            <person name="McMahon K.D."/>
            <person name="Konstantinidis K.T."/>
            <person name="Eloe-Fadrosh E.A."/>
            <person name="Kyrpides N.C."/>
            <person name="Woyke T."/>
        </authorList>
    </citation>
    <scope>NUCLEOTIDE SEQUENCE</scope>
    <source>
        <strain evidence="1">GVMAG-M-3300021185-45</strain>
    </source>
</reference>
<dbReference type="EMBL" id="MN739425">
    <property type="protein sequence ID" value="QHT04249.1"/>
    <property type="molecule type" value="Genomic_DNA"/>
</dbReference>
<name>A0A6C0CKP2_9ZZZZ</name>
<evidence type="ECO:0008006" key="2">
    <source>
        <dbReference type="Google" id="ProtNLM"/>
    </source>
</evidence>
<sequence>MSIGFYYNCFKNKFATEQILIQTRKIYPENPIFLMSDNGHDFSDLANKYNCKYYYSEINILGGRIFNNKKVHCFTNETCAKEFLKIISLAINYCNTEYIILLEDDVFIHNKLSYLPIHCGGNPNKNYYKYQMNNDDDTPLFKKYPNMKYNYWNLGGGSIIKCEILKDCIKNTNFEEIKTFDNICKTQLQLWHTNDILLSYLLMINGFTTEVWTNTTKSNISHPDKRFYNNKLTIEDGVYRK</sequence>
<dbReference type="AlphaFoldDB" id="A0A6C0CKP2"/>
<proteinExistence type="predicted"/>
<organism evidence="1">
    <name type="scientific">viral metagenome</name>
    <dbReference type="NCBI Taxonomy" id="1070528"/>
    <lineage>
        <taxon>unclassified sequences</taxon>
        <taxon>metagenomes</taxon>
        <taxon>organismal metagenomes</taxon>
    </lineage>
</organism>
<evidence type="ECO:0000313" key="1">
    <source>
        <dbReference type="EMBL" id="QHT04249.1"/>
    </source>
</evidence>
<accession>A0A6C0CKP2</accession>
<protein>
    <recommendedName>
        <fullName evidence="2">Nucleotide-diphospho-sugar transferase domain-containing protein</fullName>
    </recommendedName>
</protein>